<dbReference type="GO" id="GO:0046872">
    <property type="term" value="F:metal ion binding"/>
    <property type="evidence" value="ECO:0007669"/>
    <property type="project" value="UniProtKB-KW"/>
</dbReference>
<feature type="domain" description="Creatinase N-terminal" evidence="4">
    <location>
        <begin position="3"/>
        <end position="131"/>
    </location>
</feature>
<dbReference type="InterPro" id="IPR000587">
    <property type="entry name" value="Creatinase_N"/>
</dbReference>
<evidence type="ECO:0000313" key="5">
    <source>
        <dbReference type="EMBL" id="EXM39453.1"/>
    </source>
</evidence>
<sequence>MTRLERLQSRIAEVGGCGIITDEVNRRYFTQMKSSAGTVLVFPEESYLIIDSRYIEKARATAVGCTVILEGRGEERFAQMNELIKKHGAKEIAIDSQTCTVSQLAHYRSKLEAEIPADGRFGRLIRQIRMVKSPDETEKMIAAQRIAEQGFEFMLGYIKEGLTEKEMQLKLDYFMLSHGAETLSFDTIVLSGPNTSMPHGVPSERRVQKGEFVLMDFGAVVDGYHSDMTRTVCVGEPTDKMRKVYDIVLKAQQAGINTLKADITGKDFDAAARDIIEAAGYGDKFGHSLGHGVGMEIHEEPYGSPVSNAVIPENSVITIEPGIYLEGEFGVRIEDFAIVRAGGCENMTLAPKQLICL</sequence>
<keyword evidence="6" id="KW-1185">Reference proteome</keyword>
<dbReference type="InterPro" id="IPR036005">
    <property type="entry name" value="Creatinase/aminopeptidase-like"/>
</dbReference>
<dbReference type="AlphaFoldDB" id="A0A011VY20"/>
<dbReference type="GO" id="GO:0008235">
    <property type="term" value="F:metalloexopeptidase activity"/>
    <property type="evidence" value="ECO:0007669"/>
    <property type="project" value="UniProtKB-ARBA"/>
</dbReference>
<keyword evidence="1" id="KW-0479">Metal-binding</keyword>
<dbReference type="InterPro" id="IPR029149">
    <property type="entry name" value="Creatin/AminoP/Spt16_N"/>
</dbReference>
<dbReference type="InterPro" id="IPR001131">
    <property type="entry name" value="Peptidase_M24B_aminopep-P_CS"/>
</dbReference>
<dbReference type="PRINTS" id="PR00599">
    <property type="entry name" value="MAPEPTIDASE"/>
</dbReference>
<evidence type="ECO:0000256" key="1">
    <source>
        <dbReference type="ARBA" id="ARBA00022723"/>
    </source>
</evidence>
<dbReference type="PANTHER" id="PTHR46112">
    <property type="entry name" value="AMINOPEPTIDASE"/>
    <property type="match status" value="1"/>
</dbReference>
<reference evidence="5 6" key="1">
    <citation type="submission" date="2013-06" db="EMBL/GenBank/DDBJ databases">
        <title>Rumen cellulosomics: divergent fiber-degrading strategies revealed by comparative genome-wide analysis of six Ruminococcal strains.</title>
        <authorList>
            <person name="Dassa B."/>
            <person name="Borovok I."/>
            <person name="Lamed R."/>
            <person name="Flint H."/>
            <person name="Yeoman C.J."/>
            <person name="White B."/>
            <person name="Bayer E.A."/>
        </authorList>
    </citation>
    <scope>NUCLEOTIDE SEQUENCE [LARGE SCALE GENOMIC DNA]</scope>
    <source>
        <strain evidence="5 6">SY3</strain>
    </source>
</reference>
<dbReference type="Gene3D" id="3.40.350.10">
    <property type="entry name" value="Creatinase/prolidase N-terminal domain"/>
    <property type="match status" value="1"/>
</dbReference>
<dbReference type="Pfam" id="PF01321">
    <property type="entry name" value="Creatinase_N"/>
    <property type="match status" value="1"/>
</dbReference>
<evidence type="ECO:0000259" key="4">
    <source>
        <dbReference type="Pfam" id="PF01321"/>
    </source>
</evidence>
<evidence type="ECO:0000313" key="6">
    <source>
        <dbReference type="Proteomes" id="UP000021369"/>
    </source>
</evidence>
<organism evidence="5 6">
    <name type="scientific">Ruminococcus albus SY3</name>
    <dbReference type="NCBI Taxonomy" id="1341156"/>
    <lineage>
        <taxon>Bacteria</taxon>
        <taxon>Bacillati</taxon>
        <taxon>Bacillota</taxon>
        <taxon>Clostridia</taxon>
        <taxon>Eubacteriales</taxon>
        <taxon>Oscillospiraceae</taxon>
        <taxon>Ruminococcus</taxon>
    </lineage>
</organism>
<dbReference type="SUPFAM" id="SSF55920">
    <property type="entry name" value="Creatinase/aminopeptidase"/>
    <property type="match status" value="1"/>
</dbReference>
<dbReference type="GO" id="GO:0004177">
    <property type="term" value="F:aminopeptidase activity"/>
    <property type="evidence" value="ECO:0007669"/>
    <property type="project" value="UniProtKB-ARBA"/>
</dbReference>
<name>A0A011VY20_RUMAL</name>
<dbReference type="Gene3D" id="3.90.230.10">
    <property type="entry name" value="Creatinase/methionine aminopeptidase superfamily"/>
    <property type="match status" value="1"/>
</dbReference>
<dbReference type="PATRIC" id="fig|1341156.4.peg.1614"/>
<feature type="domain" description="Peptidase M24" evidence="3">
    <location>
        <begin position="138"/>
        <end position="340"/>
    </location>
</feature>
<keyword evidence="2" id="KW-0378">Hydrolase</keyword>
<dbReference type="Pfam" id="PF00557">
    <property type="entry name" value="Peptidase_M24"/>
    <property type="match status" value="1"/>
</dbReference>
<dbReference type="RefSeq" id="WP_037286060.1">
    <property type="nucleotide sequence ID" value="NZ_JEOB01000002.1"/>
</dbReference>
<dbReference type="Proteomes" id="UP000021369">
    <property type="component" value="Unassembled WGS sequence"/>
</dbReference>
<dbReference type="CDD" id="cd01092">
    <property type="entry name" value="APP-like"/>
    <property type="match status" value="1"/>
</dbReference>
<dbReference type="InterPro" id="IPR050659">
    <property type="entry name" value="Peptidase_M24B"/>
</dbReference>
<dbReference type="InterPro" id="IPR000994">
    <property type="entry name" value="Pept_M24"/>
</dbReference>
<accession>A0A011VY20</accession>
<proteinExistence type="predicted"/>
<dbReference type="OrthoDB" id="9806388at2"/>
<evidence type="ECO:0000256" key="2">
    <source>
        <dbReference type="ARBA" id="ARBA00022801"/>
    </source>
</evidence>
<protein>
    <submittedName>
        <fullName evidence="5">Peptidase M24</fullName>
    </submittedName>
</protein>
<dbReference type="EMBL" id="JEOB01000002">
    <property type="protein sequence ID" value="EXM39453.1"/>
    <property type="molecule type" value="Genomic_DNA"/>
</dbReference>
<dbReference type="PROSITE" id="PS00491">
    <property type="entry name" value="PROLINE_PEPTIDASE"/>
    <property type="match status" value="1"/>
</dbReference>
<dbReference type="SUPFAM" id="SSF53092">
    <property type="entry name" value="Creatinase/prolidase N-terminal domain"/>
    <property type="match status" value="1"/>
</dbReference>
<evidence type="ECO:0000259" key="3">
    <source>
        <dbReference type="Pfam" id="PF00557"/>
    </source>
</evidence>
<comment type="caution">
    <text evidence="5">The sequence shown here is derived from an EMBL/GenBank/DDBJ whole genome shotgun (WGS) entry which is preliminary data.</text>
</comment>
<dbReference type="PANTHER" id="PTHR46112:SF3">
    <property type="entry name" value="AMINOPEPTIDASE YPDF"/>
    <property type="match status" value="1"/>
</dbReference>
<dbReference type="InterPro" id="IPR001714">
    <property type="entry name" value="Pept_M24_MAP"/>
</dbReference>
<gene>
    <name evidence="5" type="ORF">RASY3_06010</name>
</gene>